<keyword evidence="1" id="KW-0694">RNA-binding</keyword>
<gene>
    <name evidence="4" type="ORF">FME351_LOCUS6567</name>
    <name evidence="5" type="ORF">KIK155_LOCUS24092</name>
    <name evidence="7" type="ORF">TOA249_LOCUS5037</name>
    <name evidence="6" type="ORF">TSG867_LOCUS2238</name>
</gene>
<sequence>MIPAKIILKSATKLTLNERFGEIAKQAPLAPRIEQQTSVIIPKSRRDLFGNKQSATQKAANQLKKRSINYRLGLGGNNNNNNNNAPAFNRQYAAPKPSRIFQRLSYGNRRRGGGANSYLFGGQSGMGLRLRGQGRVGTRVFHSRTRGYLNNNTVSRFGGYSRRGSNNNKINNNNNNRGRRFGNKQTRGRPGGNKNITRGRGNGRNQNRKNNNNNTSLTKETLDNDIESYMAKTNIDNSSMDINAV</sequence>
<feature type="compositionally biased region" description="Low complexity" evidence="2">
    <location>
        <begin position="162"/>
        <end position="176"/>
    </location>
</feature>
<reference evidence="5" key="1">
    <citation type="submission" date="2021-02" db="EMBL/GenBank/DDBJ databases">
        <authorList>
            <person name="Nowell W R."/>
        </authorList>
    </citation>
    <scope>NUCLEOTIDE SEQUENCE</scope>
</reference>
<feature type="domain" description="Chromatin target of PRMT1 protein C-terminal" evidence="3">
    <location>
        <begin position="157"/>
        <end position="245"/>
    </location>
</feature>
<dbReference type="GO" id="GO:0003723">
    <property type="term" value="F:RNA binding"/>
    <property type="evidence" value="ECO:0007669"/>
    <property type="project" value="UniProtKB-KW"/>
</dbReference>
<evidence type="ECO:0000313" key="5">
    <source>
        <dbReference type="EMBL" id="CAF3661828.1"/>
    </source>
</evidence>
<proteinExistence type="predicted"/>
<feature type="region of interest" description="Disordered" evidence="2">
    <location>
        <begin position="147"/>
        <end position="223"/>
    </location>
</feature>
<dbReference type="Proteomes" id="UP000663838">
    <property type="component" value="Unassembled WGS sequence"/>
</dbReference>
<dbReference type="Proteomes" id="UP000663862">
    <property type="component" value="Unassembled WGS sequence"/>
</dbReference>
<comment type="caution">
    <text evidence="5">The sequence shown here is derived from an EMBL/GenBank/DDBJ whole genome shotgun (WGS) entry which is preliminary data.</text>
</comment>
<dbReference type="EMBL" id="CAJNYV010004268">
    <property type="protein sequence ID" value="CAF3661828.1"/>
    <property type="molecule type" value="Genomic_DNA"/>
</dbReference>
<feature type="region of interest" description="Disordered" evidence="2">
    <location>
        <begin position="71"/>
        <end position="96"/>
    </location>
</feature>
<evidence type="ECO:0000313" key="8">
    <source>
        <dbReference type="Proteomes" id="UP000663865"/>
    </source>
</evidence>
<evidence type="ECO:0000313" key="4">
    <source>
        <dbReference type="EMBL" id="CAF3373502.1"/>
    </source>
</evidence>
<organism evidence="5 8">
    <name type="scientific">Rotaria socialis</name>
    <dbReference type="NCBI Taxonomy" id="392032"/>
    <lineage>
        <taxon>Eukaryota</taxon>
        <taxon>Metazoa</taxon>
        <taxon>Spiralia</taxon>
        <taxon>Gnathifera</taxon>
        <taxon>Rotifera</taxon>
        <taxon>Eurotatoria</taxon>
        <taxon>Bdelloidea</taxon>
        <taxon>Philodinida</taxon>
        <taxon>Philodinidae</taxon>
        <taxon>Rotaria</taxon>
    </lineage>
</organism>
<feature type="compositionally biased region" description="Low complexity" evidence="2">
    <location>
        <begin position="192"/>
        <end position="215"/>
    </location>
</feature>
<accession>A0A818RYR5</accession>
<dbReference type="EMBL" id="CAJOBQ010000058">
    <property type="protein sequence ID" value="CAF4237154.1"/>
    <property type="molecule type" value="Genomic_DNA"/>
</dbReference>
<evidence type="ECO:0000259" key="3">
    <source>
        <dbReference type="SMART" id="SM01218"/>
    </source>
</evidence>
<name>A0A818RYR5_9BILA</name>
<dbReference type="InterPro" id="IPR025715">
    <property type="entry name" value="FoP_C"/>
</dbReference>
<evidence type="ECO:0000313" key="6">
    <source>
        <dbReference type="EMBL" id="CAF4237154.1"/>
    </source>
</evidence>
<dbReference type="Proteomes" id="UP000663869">
    <property type="component" value="Unassembled WGS sequence"/>
</dbReference>
<protein>
    <recommendedName>
        <fullName evidence="3">Chromatin target of PRMT1 protein C-terminal domain-containing protein</fullName>
    </recommendedName>
</protein>
<evidence type="ECO:0000256" key="1">
    <source>
        <dbReference type="ARBA" id="ARBA00022884"/>
    </source>
</evidence>
<dbReference type="EMBL" id="CAJOBS010000199">
    <property type="protein sequence ID" value="CAF4521416.1"/>
    <property type="molecule type" value="Genomic_DNA"/>
</dbReference>
<dbReference type="Proteomes" id="UP000663865">
    <property type="component" value="Unassembled WGS sequence"/>
</dbReference>
<dbReference type="AlphaFoldDB" id="A0A818RYR5"/>
<dbReference type="SMART" id="SM01218">
    <property type="entry name" value="FoP_duplication"/>
    <property type="match status" value="1"/>
</dbReference>
<dbReference type="Pfam" id="PF13865">
    <property type="entry name" value="FoP_duplication"/>
    <property type="match status" value="1"/>
</dbReference>
<dbReference type="EMBL" id="CAJNYU010000552">
    <property type="protein sequence ID" value="CAF3373502.1"/>
    <property type="molecule type" value="Genomic_DNA"/>
</dbReference>
<evidence type="ECO:0000256" key="2">
    <source>
        <dbReference type="SAM" id="MobiDB-lite"/>
    </source>
</evidence>
<evidence type="ECO:0000313" key="7">
    <source>
        <dbReference type="EMBL" id="CAF4521416.1"/>
    </source>
</evidence>